<dbReference type="Gene3D" id="3.10.100.10">
    <property type="entry name" value="Mannose-Binding Protein A, subunit A"/>
    <property type="match status" value="1"/>
</dbReference>
<dbReference type="Pfam" id="PF00059">
    <property type="entry name" value="Lectin_C"/>
    <property type="match status" value="1"/>
</dbReference>
<keyword evidence="5" id="KW-1185">Reference proteome</keyword>
<feature type="chain" id="PRO_5039477804" description="C-type lectin domain-containing protein" evidence="2">
    <location>
        <begin position="21"/>
        <end position="341"/>
    </location>
</feature>
<evidence type="ECO:0000259" key="3">
    <source>
        <dbReference type="PROSITE" id="PS50041"/>
    </source>
</evidence>
<feature type="domain" description="C-type lectin" evidence="3">
    <location>
        <begin position="186"/>
        <end position="302"/>
    </location>
</feature>
<dbReference type="SUPFAM" id="SSF56436">
    <property type="entry name" value="C-type lectin-like"/>
    <property type="match status" value="1"/>
</dbReference>
<dbReference type="CDD" id="cd00037">
    <property type="entry name" value="CLECT"/>
    <property type="match status" value="1"/>
</dbReference>
<dbReference type="PROSITE" id="PS50041">
    <property type="entry name" value="C_TYPE_LECTIN_2"/>
    <property type="match status" value="1"/>
</dbReference>
<dbReference type="InterPro" id="IPR016187">
    <property type="entry name" value="CTDL_fold"/>
</dbReference>
<evidence type="ECO:0000256" key="2">
    <source>
        <dbReference type="SAM" id="SignalP"/>
    </source>
</evidence>
<dbReference type="InterPro" id="IPR001304">
    <property type="entry name" value="C-type_lectin-like"/>
</dbReference>
<dbReference type="InterPro" id="IPR050111">
    <property type="entry name" value="C-type_lectin/snaclec_domain"/>
</dbReference>
<gene>
    <name evidence="4" type="ORF">DPMN_157801</name>
</gene>
<sequence>MFEMLRRIWFLFHFVWYVQAEYKCVCSFDGARPVFIKADKNSDVIGFLATNGCRQFVYPVDENWNAIVFMHQLGFLMSNTSMIHTCFSDPVDSFTTDGTNHATSMTLSTPTFTSTTTQSTTRTTNISFNTPSHSSSTATKATTIATQHPTTTISTTETSVPEDHIELCPDHVKGDLSIFGGYLGQFGDYCFELVNVSTQWYNGQRHCTDAGGGYLAHVSNKAEQDFVVRFLEKHHYVESVWLGLTDSETEGKTTEGHWSWISGVPVTYTNFGHDYNGNGVITHERNDCVIMKQGGEWTDVHCGVSFFFGTGFGESHPFICQFNVTSKPPNIFHIFTDVLVG</sequence>
<dbReference type="OrthoDB" id="6162106at2759"/>
<dbReference type="Proteomes" id="UP000828390">
    <property type="component" value="Unassembled WGS sequence"/>
</dbReference>
<dbReference type="InterPro" id="IPR016186">
    <property type="entry name" value="C-type_lectin-like/link_sf"/>
</dbReference>
<accession>A0A9D4IP67</accession>
<protein>
    <recommendedName>
        <fullName evidence="3">C-type lectin domain-containing protein</fullName>
    </recommendedName>
</protein>
<keyword evidence="2" id="KW-0732">Signal</keyword>
<evidence type="ECO:0000313" key="5">
    <source>
        <dbReference type="Proteomes" id="UP000828390"/>
    </source>
</evidence>
<dbReference type="SMART" id="SM00034">
    <property type="entry name" value="CLECT"/>
    <property type="match status" value="1"/>
</dbReference>
<dbReference type="EMBL" id="JAIWYP010000008">
    <property type="protein sequence ID" value="KAH3779992.1"/>
    <property type="molecule type" value="Genomic_DNA"/>
</dbReference>
<evidence type="ECO:0000313" key="4">
    <source>
        <dbReference type="EMBL" id="KAH3779992.1"/>
    </source>
</evidence>
<dbReference type="PANTHER" id="PTHR22803">
    <property type="entry name" value="MANNOSE, PHOSPHOLIPASE, LECTIN RECEPTOR RELATED"/>
    <property type="match status" value="1"/>
</dbReference>
<reference evidence="4" key="2">
    <citation type="submission" date="2020-11" db="EMBL/GenBank/DDBJ databases">
        <authorList>
            <person name="McCartney M.A."/>
            <person name="Auch B."/>
            <person name="Kono T."/>
            <person name="Mallez S."/>
            <person name="Becker A."/>
            <person name="Gohl D.M."/>
            <person name="Silverstein K.A.T."/>
            <person name="Koren S."/>
            <person name="Bechman K.B."/>
            <person name="Herman A."/>
            <person name="Abrahante J.E."/>
            <person name="Garbe J."/>
        </authorList>
    </citation>
    <scope>NUCLEOTIDE SEQUENCE</scope>
    <source>
        <strain evidence="4">Duluth1</strain>
        <tissue evidence="4">Whole animal</tissue>
    </source>
</reference>
<reference evidence="4" key="1">
    <citation type="journal article" date="2019" name="bioRxiv">
        <title>The Genome of the Zebra Mussel, Dreissena polymorpha: A Resource for Invasive Species Research.</title>
        <authorList>
            <person name="McCartney M.A."/>
            <person name="Auch B."/>
            <person name="Kono T."/>
            <person name="Mallez S."/>
            <person name="Zhang Y."/>
            <person name="Obille A."/>
            <person name="Becker A."/>
            <person name="Abrahante J.E."/>
            <person name="Garbe J."/>
            <person name="Badalamenti J.P."/>
            <person name="Herman A."/>
            <person name="Mangelson H."/>
            <person name="Liachko I."/>
            <person name="Sullivan S."/>
            <person name="Sone E.D."/>
            <person name="Koren S."/>
            <person name="Silverstein K.A.T."/>
            <person name="Beckman K.B."/>
            <person name="Gohl D.M."/>
        </authorList>
    </citation>
    <scope>NUCLEOTIDE SEQUENCE</scope>
    <source>
        <strain evidence="4">Duluth1</strain>
        <tissue evidence="4">Whole animal</tissue>
    </source>
</reference>
<organism evidence="4 5">
    <name type="scientific">Dreissena polymorpha</name>
    <name type="common">Zebra mussel</name>
    <name type="synonym">Mytilus polymorpha</name>
    <dbReference type="NCBI Taxonomy" id="45954"/>
    <lineage>
        <taxon>Eukaryota</taxon>
        <taxon>Metazoa</taxon>
        <taxon>Spiralia</taxon>
        <taxon>Lophotrochozoa</taxon>
        <taxon>Mollusca</taxon>
        <taxon>Bivalvia</taxon>
        <taxon>Autobranchia</taxon>
        <taxon>Heteroconchia</taxon>
        <taxon>Euheterodonta</taxon>
        <taxon>Imparidentia</taxon>
        <taxon>Neoheterodontei</taxon>
        <taxon>Myida</taxon>
        <taxon>Dreissenoidea</taxon>
        <taxon>Dreissenidae</taxon>
        <taxon>Dreissena</taxon>
    </lineage>
</organism>
<name>A0A9D4IP67_DREPO</name>
<proteinExistence type="predicted"/>
<evidence type="ECO:0000256" key="1">
    <source>
        <dbReference type="SAM" id="MobiDB-lite"/>
    </source>
</evidence>
<feature type="region of interest" description="Disordered" evidence="1">
    <location>
        <begin position="113"/>
        <end position="139"/>
    </location>
</feature>
<feature type="signal peptide" evidence="2">
    <location>
        <begin position="1"/>
        <end position="20"/>
    </location>
</feature>
<dbReference type="AlphaFoldDB" id="A0A9D4IP67"/>
<comment type="caution">
    <text evidence="4">The sequence shown here is derived from an EMBL/GenBank/DDBJ whole genome shotgun (WGS) entry which is preliminary data.</text>
</comment>